<protein>
    <submittedName>
        <fullName evidence="2">Uncharacterized protein</fullName>
    </submittedName>
</protein>
<evidence type="ECO:0000256" key="1">
    <source>
        <dbReference type="SAM" id="MobiDB-lite"/>
    </source>
</evidence>
<proteinExistence type="predicted"/>
<gene>
    <name evidence="2" type="ORF">G6045_01260</name>
</gene>
<feature type="region of interest" description="Disordered" evidence="1">
    <location>
        <begin position="25"/>
        <end position="49"/>
    </location>
</feature>
<name>A0A6G4X9U6_9ACTN</name>
<dbReference type="Proteomes" id="UP000481109">
    <property type="component" value="Unassembled WGS sequence"/>
</dbReference>
<sequence length="49" mass="5086">MSALGVPGPRPSLLAVQEPVCEEFEQTSAPALREASPSNGRDSSAFAAR</sequence>
<dbReference type="EMBL" id="JAAKZW010000002">
    <property type="protein sequence ID" value="NGO74319.1"/>
    <property type="molecule type" value="Genomic_DNA"/>
</dbReference>
<reference evidence="2 3" key="1">
    <citation type="submission" date="2020-02" db="EMBL/GenBank/DDBJ databases">
        <title>Whole-genome analyses of novel actinobacteria.</title>
        <authorList>
            <person name="Sahin N."/>
            <person name="Tokatli A."/>
        </authorList>
    </citation>
    <scope>NUCLEOTIDE SEQUENCE [LARGE SCALE GENOMIC DNA]</scope>
    <source>
        <strain evidence="2 3">YC504</strain>
    </source>
</reference>
<evidence type="ECO:0000313" key="2">
    <source>
        <dbReference type="EMBL" id="NGO74319.1"/>
    </source>
</evidence>
<organism evidence="2 3">
    <name type="scientific">Streptomyces mesophilus</name>
    <dbReference type="NCBI Taxonomy" id="1775132"/>
    <lineage>
        <taxon>Bacteria</taxon>
        <taxon>Bacillati</taxon>
        <taxon>Actinomycetota</taxon>
        <taxon>Actinomycetes</taxon>
        <taxon>Kitasatosporales</taxon>
        <taxon>Streptomycetaceae</taxon>
        <taxon>Streptomyces</taxon>
    </lineage>
</organism>
<accession>A0A6G4X9U6</accession>
<dbReference type="AlphaFoldDB" id="A0A6G4X9U6"/>
<evidence type="ECO:0000313" key="3">
    <source>
        <dbReference type="Proteomes" id="UP000481109"/>
    </source>
</evidence>
<keyword evidence="3" id="KW-1185">Reference proteome</keyword>
<dbReference type="RefSeq" id="WP_165329835.1">
    <property type="nucleotide sequence ID" value="NZ_JAAKZW010000002.1"/>
</dbReference>
<comment type="caution">
    <text evidence="2">The sequence shown here is derived from an EMBL/GenBank/DDBJ whole genome shotgun (WGS) entry which is preliminary data.</text>
</comment>